<dbReference type="Pfam" id="PF08448">
    <property type="entry name" value="PAS_4"/>
    <property type="match status" value="1"/>
</dbReference>
<gene>
    <name evidence="5" type="ORF">EV677_2645</name>
</gene>
<dbReference type="InterPro" id="IPR035965">
    <property type="entry name" value="PAS-like_dom_sf"/>
</dbReference>
<dbReference type="SMART" id="SM00471">
    <property type="entry name" value="HDc"/>
    <property type="match status" value="1"/>
</dbReference>
<dbReference type="GO" id="GO:0008081">
    <property type="term" value="F:phosphoric diester hydrolase activity"/>
    <property type="evidence" value="ECO:0007669"/>
    <property type="project" value="UniProtKB-ARBA"/>
</dbReference>
<dbReference type="InterPro" id="IPR006674">
    <property type="entry name" value="HD_domain"/>
</dbReference>
<protein>
    <submittedName>
        <fullName evidence="5">PAS domain S-box-containing protein</fullName>
    </submittedName>
</protein>
<dbReference type="SMART" id="SM00091">
    <property type="entry name" value="PAS"/>
    <property type="match status" value="1"/>
</dbReference>
<evidence type="ECO:0000313" key="6">
    <source>
        <dbReference type="Proteomes" id="UP000294737"/>
    </source>
</evidence>
<evidence type="ECO:0000259" key="3">
    <source>
        <dbReference type="PROSITE" id="PS51831"/>
    </source>
</evidence>
<accession>A0A4R6G5S6</accession>
<evidence type="ECO:0000259" key="4">
    <source>
        <dbReference type="PROSITE" id="PS51832"/>
    </source>
</evidence>
<dbReference type="SUPFAM" id="SSF55785">
    <property type="entry name" value="PYP-like sensor domain (PAS domain)"/>
    <property type="match status" value="1"/>
</dbReference>
<sequence>MPLGKQSHLISSSAQSLMTADVSEFFEGSPVPTFAIDNDHVITHWNRACELISGLTAAEMVGTRNHWRFLYTHERPLLVDLIVAGTIEQSVNVLYANKPRRSDLIKGTYQIEDFFPRLGEAGRWLSFSASALRNSEGQTVGAIEVLQDITQQKSAEIALQAAHDDLEQQVEERTTELNKTNDSLKDVNRKLNTSFLTTIKIFSNLIEMRAGHMAGHSRRVAELARRIAVRMDVDFHTTQEIFVAGLLHNIGKIGFSDELLATSLNQMNGDTLGVYQRFTVRGEQLLMPLQDMATIAHIIRWQQERFDGAGYPDRLAGENIPIGARILAIASDYENLQNGTLLQRHLRDDQAFNMVLRGEGKRYDPAVVLAFQAVITGVISPTAEAHVELFTSQLKPGMVIARDLIGQDNFLLLSTDHVLDERLINKIISFESAWGVRMTIWVKVPNKEEVVAV</sequence>
<evidence type="ECO:0000259" key="1">
    <source>
        <dbReference type="PROSITE" id="PS50112"/>
    </source>
</evidence>
<dbReference type="CDD" id="cd00130">
    <property type="entry name" value="PAS"/>
    <property type="match status" value="1"/>
</dbReference>
<dbReference type="NCBIfam" id="TIGR00229">
    <property type="entry name" value="sensory_box"/>
    <property type="match status" value="1"/>
</dbReference>
<dbReference type="InterPro" id="IPR000700">
    <property type="entry name" value="PAS-assoc_C"/>
</dbReference>
<organism evidence="5 6">
    <name type="scientific">Herminiimonas fonticola</name>
    <dbReference type="NCBI Taxonomy" id="303380"/>
    <lineage>
        <taxon>Bacteria</taxon>
        <taxon>Pseudomonadati</taxon>
        <taxon>Pseudomonadota</taxon>
        <taxon>Betaproteobacteria</taxon>
        <taxon>Burkholderiales</taxon>
        <taxon>Oxalobacteraceae</taxon>
        <taxon>Herminiimonas</taxon>
    </lineage>
</organism>
<dbReference type="AlphaFoldDB" id="A0A4R6G5S6"/>
<dbReference type="Gene3D" id="3.30.450.20">
    <property type="entry name" value="PAS domain"/>
    <property type="match status" value="1"/>
</dbReference>
<feature type="domain" description="PAC" evidence="2">
    <location>
        <begin position="109"/>
        <end position="161"/>
    </location>
</feature>
<dbReference type="EMBL" id="SNWF01000006">
    <property type="protein sequence ID" value="TDN89054.1"/>
    <property type="molecule type" value="Genomic_DNA"/>
</dbReference>
<dbReference type="OrthoDB" id="9763857at2"/>
<dbReference type="PANTHER" id="PTHR45228:SF8">
    <property type="entry name" value="TWO-COMPONENT RESPONSE REGULATOR-RELATED"/>
    <property type="match status" value="1"/>
</dbReference>
<proteinExistence type="predicted"/>
<feature type="domain" description="HD-GYP" evidence="4">
    <location>
        <begin position="191"/>
        <end position="387"/>
    </location>
</feature>
<dbReference type="PROSITE" id="PS50113">
    <property type="entry name" value="PAC"/>
    <property type="match status" value="1"/>
</dbReference>
<keyword evidence="6" id="KW-1185">Reference proteome</keyword>
<evidence type="ECO:0000259" key="2">
    <source>
        <dbReference type="PROSITE" id="PS50113"/>
    </source>
</evidence>
<feature type="domain" description="PAS" evidence="1">
    <location>
        <begin position="18"/>
        <end position="90"/>
    </location>
</feature>
<evidence type="ECO:0000313" key="5">
    <source>
        <dbReference type="EMBL" id="TDN89054.1"/>
    </source>
</evidence>
<dbReference type="InterPro" id="IPR003607">
    <property type="entry name" value="HD/PDEase_dom"/>
</dbReference>
<name>A0A4R6G5S6_9BURK</name>
<dbReference type="CDD" id="cd00077">
    <property type="entry name" value="HDc"/>
    <property type="match status" value="1"/>
</dbReference>
<dbReference type="InterPro" id="IPR013656">
    <property type="entry name" value="PAS_4"/>
</dbReference>
<dbReference type="Pfam" id="PF13487">
    <property type="entry name" value="HD_5"/>
    <property type="match status" value="1"/>
</dbReference>
<dbReference type="PROSITE" id="PS51832">
    <property type="entry name" value="HD_GYP"/>
    <property type="match status" value="1"/>
</dbReference>
<dbReference type="PANTHER" id="PTHR45228">
    <property type="entry name" value="CYCLIC DI-GMP PHOSPHODIESTERASE TM_0186-RELATED"/>
    <property type="match status" value="1"/>
</dbReference>
<dbReference type="PROSITE" id="PS50112">
    <property type="entry name" value="PAS"/>
    <property type="match status" value="1"/>
</dbReference>
<feature type="domain" description="HD" evidence="3">
    <location>
        <begin position="213"/>
        <end position="336"/>
    </location>
</feature>
<dbReference type="PROSITE" id="PS51831">
    <property type="entry name" value="HD"/>
    <property type="match status" value="1"/>
</dbReference>
<dbReference type="InterPro" id="IPR037522">
    <property type="entry name" value="HD_GYP_dom"/>
</dbReference>
<dbReference type="InterPro" id="IPR000014">
    <property type="entry name" value="PAS"/>
</dbReference>
<dbReference type="Proteomes" id="UP000294737">
    <property type="component" value="Unassembled WGS sequence"/>
</dbReference>
<reference evidence="5 6" key="1">
    <citation type="submission" date="2019-03" db="EMBL/GenBank/DDBJ databases">
        <title>Genomic Encyclopedia of Type Strains, Phase IV (KMG-IV): sequencing the most valuable type-strain genomes for metagenomic binning, comparative biology and taxonomic classification.</title>
        <authorList>
            <person name="Goeker M."/>
        </authorList>
    </citation>
    <scope>NUCLEOTIDE SEQUENCE [LARGE SCALE GENOMIC DNA]</scope>
    <source>
        <strain evidence="5 6">DSM 18555</strain>
    </source>
</reference>
<dbReference type="SUPFAM" id="SSF109604">
    <property type="entry name" value="HD-domain/PDEase-like"/>
    <property type="match status" value="1"/>
</dbReference>
<comment type="caution">
    <text evidence="5">The sequence shown here is derived from an EMBL/GenBank/DDBJ whole genome shotgun (WGS) entry which is preliminary data.</text>
</comment>
<dbReference type="Gene3D" id="1.10.3210.10">
    <property type="entry name" value="Hypothetical protein af1432"/>
    <property type="match status" value="1"/>
</dbReference>
<dbReference type="InterPro" id="IPR052020">
    <property type="entry name" value="Cyclic_di-GMP/3'3'-cGAMP_PDE"/>
</dbReference>